<evidence type="ECO:0000256" key="7">
    <source>
        <dbReference type="ARBA" id="ARBA00022679"/>
    </source>
</evidence>
<keyword evidence="8" id="KW-0378">Hydrolase</keyword>
<comment type="pathway">
    <text evidence="1">Cell wall biogenesis; peptidoglycan biosynthesis.</text>
</comment>
<comment type="similarity">
    <text evidence="2">In the C-terminal section; belongs to the transpeptidase family.</text>
</comment>
<proteinExistence type="inferred from homology"/>
<dbReference type="InterPro" id="IPR009647">
    <property type="entry name" value="PBP_C"/>
</dbReference>
<dbReference type="SUPFAM" id="SSF56601">
    <property type="entry name" value="beta-lactamase/transpeptidase-like"/>
    <property type="match status" value="1"/>
</dbReference>
<keyword evidence="17" id="KW-1185">Reference proteome</keyword>
<dbReference type="InterPro" id="IPR001460">
    <property type="entry name" value="PCN-bd_Tpept"/>
</dbReference>
<dbReference type="GO" id="GO:0030288">
    <property type="term" value="C:outer membrane-bounded periplasmic space"/>
    <property type="evidence" value="ECO:0007669"/>
    <property type="project" value="TreeGrafter"/>
</dbReference>
<keyword evidence="4" id="KW-0121">Carboxypeptidase</keyword>
<evidence type="ECO:0000256" key="1">
    <source>
        <dbReference type="ARBA" id="ARBA00004752"/>
    </source>
</evidence>
<dbReference type="PANTHER" id="PTHR32282:SF15">
    <property type="entry name" value="PENICILLIN-BINDING PROTEIN 1C"/>
    <property type="match status" value="1"/>
</dbReference>
<dbReference type="Gene3D" id="3.40.710.10">
    <property type="entry name" value="DD-peptidase/beta-lactamase superfamily"/>
    <property type="match status" value="1"/>
</dbReference>
<gene>
    <name evidence="16" type="primary">pbpC</name>
    <name evidence="16" type="ORF">G3569_01935</name>
</gene>
<evidence type="ECO:0000256" key="4">
    <source>
        <dbReference type="ARBA" id="ARBA00022645"/>
    </source>
</evidence>
<dbReference type="RefSeq" id="WP_165265551.1">
    <property type="nucleotide sequence ID" value="NZ_JAALLS010000002.1"/>
</dbReference>
<dbReference type="AlphaFoldDB" id="A0A6M1TEN4"/>
<comment type="caution">
    <text evidence="16">The sequence shown here is derived from an EMBL/GenBank/DDBJ whole genome shotgun (WGS) entry which is preliminary data.</text>
</comment>
<evidence type="ECO:0000256" key="6">
    <source>
        <dbReference type="ARBA" id="ARBA00022676"/>
    </source>
</evidence>
<reference evidence="16 17" key="1">
    <citation type="submission" date="2020-02" db="EMBL/GenBank/DDBJ databases">
        <title>Aliifodinibius halophilus 2W32, complete genome.</title>
        <authorList>
            <person name="Li Y."/>
            <person name="Wu S."/>
        </authorList>
    </citation>
    <scope>NUCLEOTIDE SEQUENCE [LARGE SCALE GENOMIC DNA]</scope>
    <source>
        <strain evidence="16 17">2W32</strain>
    </source>
</reference>
<keyword evidence="9" id="KW-0511">Multifunctional enzyme</keyword>
<comment type="catalytic activity">
    <reaction evidence="11">
        <text>[GlcNAc-(1-&gt;4)-Mur2Ac(oyl-L-Ala-gamma-D-Glu-L-Lys-D-Ala-D-Ala)](n)-di-trans,octa-cis-undecaprenyl diphosphate + beta-D-GlcNAc-(1-&gt;4)-Mur2Ac(oyl-L-Ala-gamma-D-Glu-L-Lys-D-Ala-D-Ala)-di-trans,octa-cis-undecaprenyl diphosphate = [GlcNAc-(1-&gt;4)-Mur2Ac(oyl-L-Ala-gamma-D-Glu-L-Lys-D-Ala-D-Ala)](n+1)-di-trans,octa-cis-undecaprenyl diphosphate + di-trans,octa-cis-undecaprenyl diphosphate + H(+)</text>
        <dbReference type="Rhea" id="RHEA:23708"/>
        <dbReference type="Rhea" id="RHEA-COMP:9602"/>
        <dbReference type="Rhea" id="RHEA-COMP:9603"/>
        <dbReference type="ChEBI" id="CHEBI:15378"/>
        <dbReference type="ChEBI" id="CHEBI:58405"/>
        <dbReference type="ChEBI" id="CHEBI:60033"/>
        <dbReference type="ChEBI" id="CHEBI:78435"/>
        <dbReference type="EC" id="2.4.99.28"/>
    </reaction>
</comment>
<accession>A0A6M1TEN4</accession>
<keyword evidence="12" id="KW-0472">Membrane</keyword>
<keyword evidence="12" id="KW-1133">Transmembrane helix</keyword>
<evidence type="ECO:0000256" key="9">
    <source>
        <dbReference type="ARBA" id="ARBA00023268"/>
    </source>
</evidence>
<dbReference type="Gene3D" id="1.10.3810.10">
    <property type="entry name" value="Biosynthetic peptidoglycan transglycosylase-like"/>
    <property type="match status" value="1"/>
</dbReference>
<dbReference type="InterPro" id="IPR001264">
    <property type="entry name" value="Glyco_trans_51"/>
</dbReference>
<evidence type="ECO:0000259" key="13">
    <source>
        <dbReference type="Pfam" id="PF00905"/>
    </source>
</evidence>
<keyword evidence="7" id="KW-0808">Transferase</keyword>
<feature type="domain" description="Penicillin-binding protein transpeptidase" evidence="13">
    <location>
        <begin position="311"/>
        <end position="433"/>
    </location>
</feature>
<sequence>MRDKGLYNNILNWSKDHPGRLALGMGMVLALLLFWNCLPQPLFEVPYATVLEARNGQLLGAKIAEDGQWRFPIKDEVPQKFEQALLEFEDDAFYYHPGVNPAAIGRAMIQNIEAGKVVSGASTITMQVIRLSRKNQPRTYWEKIKEMILALRLELSYSKEEILALYAAHAPFGGNVVGLEAASWRYFGRPPSQLSWAESATLAVMPNSPALIHPGRNREHLEVKRNRLLKRLMQKGTLDSLTFRLAKAEPLPGKPLDLPQRAPHLLSRLYSGGHRGERIRSTVDISLQKQTEKIVQRHHKLLRQNEIHNAAAVIADVRTGAVKAYIGNTKNPANHHQNKVDVVTAPRSTGSILKPFLYMLMQDEGMLLPDMLVADVPTQISNYTPKNFSKTYAGAVPASEALSRSLNVPAVRLLQDYGVPRLHHYLQQMGMQTLYYPPEHYGLSLILGGAEGTLWDITGMYASTARFMNRYDVRDPQTKQFKSRPLHYIEGKEPTPSNDSFSLNAGAVWSTFEAMLEVYRPDDEINWRQYLSSRKVAWKTGTSYGFRDGWAVGVTPEYVIGVWVGNADGEGRPGLIGNKTAGPILFDLFDMLDETSWFHEPLYAMKEVPVCRKSGHRAGPYCTPVDTVAVPTTGLKTEVCPYHRKVHLDTSQEYRVHSRCMPVSKMKSKEWFVLPPVQEWYYRRNNPSYAMLPPLLEQCEQDVDATVTMELIYPHDASQIYVPKEMDGSKGKTVFEVAHRGSRSTIYWHLDEQYLGKTEAPHQMALSPEPGQHRLTLVDEDGVTLRHNFEILSR</sequence>
<evidence type="ECO:0000256" key="11">
    <source>
        <dbReference type="ARBA" id="ARBA00049902"/>
    </source>
</evidence>
<evidence type="ECO:0000256" key="5">
    <source>
        <dbReference type="ARBA" id="ARBA00022670"/>
    </source>
</evidence>
<dbReference type="Pfam" id="PF00912">
    <property type="entry name" value="Transgly"/>
    <property type="match status" value="1"/>
</dbReference>
<evidence type="ECO:0000256" key="2">
    <source>
        <dbReference type="ARBA" id="ARBA00007090"/>
    </source>
</evidence>
<dbReference type="InterPro" id="IPR011815">
    <property type="entry name" value="PBP_1c"/>
</dbReference>
<dbReference type="GO" id="GO:0009252">
    <property type="term" value="P:peptidoglycan biosynthetic process"/>
    <property type="evidence" value="ECO:0007669"/>
    <property type="project" value="InterPro"/>
</dbReference>
<evidence type="ECO:0000259" key="14">
    <source>
        <dbReference type="Pfam" id="PF00912"/>
    </source>
</evidence>
<dbReference type="Proteomes" id="UP000479132">
    <property type="component" value="Unassembled WGS sequence"/>
</dbReference>
<comment type="similarity">
    <text evidence="3">In the N-terminal section; belongs to the glycosyltransferase 51 family.</text>
</comment>
<feature type="domain" description="Glycosyl transferase family 51" evidence="14">
    <location>
        <begin position="68"/>
        <end position="232"/>
    </location>
</feature>
<dbReference type="InterPro" id="IPR036950">
    <property type="entry name" value="PBP_transglycosylase"/>
</dbReference>
<evidence type="ECO:0000256" key="3">
    <source>
        <dbReference type="ARBA" id="ARBA00007739"/>
    </source>
</evidence>
<dbReference type="GO" id="GO:0004180">
    <property type="term" value="F:carboxypeptidase activity"/>
    <property type="evidence" value="ECO:0007669"/>
    <property type="project" value="UniProtKB-KW"/>
</dbReference>
<dbReference type="EMBL" id="JAALLS010000002">
    <property type="protein sequence ID" value="NGP87100.1"/>
    <property type="molecule type" value="Genomic_DNA"/>
</dbReference>
<keyword evidence="5" id="KW-0645">Protease</keyword>
<dbReference type="PANTHER" id="PTHR32282">
    <property type="entry name" value="BINDING PROTEIN TRANSPEPTIDASE, PUTATIVE-RELATED"/>
    <property type="match status" value="1"/>
</dbReference>
<dbReference type="GO" id="GO:0006508">
    <property type="term" value="P:proteolysis"/>
    <property type="evidence" value="ECO:0007669"/>
    <property type="project" value="UniProtKB-KW"/>
</dbReference>
<dbReference type="InterPro" id="IPR023346">
    <property type="entry name" value="Lysozyme-like_dom_sf"/>
</dbReference>
<dbReference type="NCBIfam" id="TIGR02073">
    <property type="entry name" value="PBP_1c"/>
    <property type="match status" value="1"/>
</dbReference>
<organism evidence="16 17">
    <name type="scientific">Fodinibius halophilus</name>
    <dbReference type="NCBI Taxonomy" id="1736908"/>
    <lineage>
        <taxon>Bacteria</taxon>
        <taxon>Pseudomonadati</taxon>
        <taxon>Balneolota</taxon>
        <taxon>Balneolia</taxon>
        <taxon>Balneolales</taxon>
        <taxon>Balneolaceae</taxon>
        <taxon>Fodinibius</taxon>
    </lineage>
</organism>
<evidence type="ECO:0000259" key="15">
    <source>
        <dbReference type="Pfam" id="PF06832"/>
    </source>
</evidence>
<keyword evidence="12" id="KW-0812">Transmembrane</keyword>
<dbReference type="Pfam" id="PF00905">
    <property type="entry name" value="Transpeptidase"/>
    <property type="match status" value="1"/>
</dbReference>
<feature type="transmembrane region" description="Helical" evidence="12">
    <location>
        <begin position="21"/>
        <end position="38"/>
    </location>
</feature>
<dbReference type="GO" id="GO:0008955">
    <property type="term" value="F:peptidoglycan glycosyltransferase activity"/>
    <property type="evidence" value="ECO:0007669"/>
    <property type="project" value="UniProtKB-EC"/>
</dbReference>
<dbReference type="InterPro" id="IPR050396">
    <property type="entry name" value="Glycosyltr_51/Transpeptidase"/>
</dbReference>
<dbReference type="GO" id="GO:0008658">
    <property type="term" value="F:penicillin binding"/>
    <property type="evidence" value="ECO:0007669"/>
    <property type="project" value="InterPro"/>
</dbReference>
<evidence type="ECO:0000313" key="16">
    <source>
        <dbReference type="EMBL" id="NGP87100.1"/>
    </source>
</evidence>
<keyword evidence="6" id="KW-0328">Glycosyltransferase</keyword>
<name>A0A6M1TEN4_9BACT</name>
<dbReference type="EC" id="2.4.99.28" evidence="10"/>
<dbReference type="Pfam" id="PF06832">
    <property type="entry name" value="BiPBP_C"/>
    <property type="match status" value="1"/>
</dbReference>
<evidence type="ECO:0000256" key="10">
    <source>
        <dbReference type="ARBA" id="ARBA00044770"/>
    </source>
</evidence>
<dbReference type="InterPro" id="IPR012338">
    <property type="entry name" value="Beta-lactam/transpept-like"/>
</dbReference>
<protein>
    <recommendedName>
        <fullName evidence="10">peptidoglycan glycosyltransferase</fullName>
        <ecNumber evidence="10">2.4.99.28</ecNumber>
    </recommendedName>
</protein>
<feature type="domain" description="Penicillin-binding C-terminal" evidence="15">
    <location>
        <begin position="701"/>
        <end position="786"/>
    </location>
</feature>
<evidence type="ECO:0000256" key="12">
    <source>
        <dbReference type="SAM" id="Phobius"/>
    </source>
</evidence>
<evidence type="ECO:0000256" key="8">
    <source>
        <dbReference type="ARBA" id="ARBA00022801"/>
    </source>
</evidence>
<evidence type="ECO:0000313" key="17">
    <source>
        <dbReference type="Proteomes" id="UP000479132"/>
    </source>
</evidence>
<dbReference type="SUPFAM" id="SSF53955">
    <property type="entry name" value="Lysozyme-like"/>
    <property type="match status" value="1"/>
</dbReference>